<organism evidence="1 2">
    <name type="scientific">Gilvimarinus algae</name>
    <dbReference type="NCBI Taxonomy" id="3058037"/>
    <lineage>
        <taxon>Bacteria</taxon>
        <taxon>Pseudomonadati</taxon>
        <taxon>Pseudomonadota</taxon>
        <taxon>Gammaproteobacteria</taxon>
        <taxon>Cellvibrionales</taxon>
        <taxon>Cellvibrionaceae</taxon>
        <taxon>Gilvimarinus</taxon>
    </lineage>
</organism>
<evidence type="ECO:0000313" key="2">
    <source>
        <dbReference type="Proteomes" id="UP001168380"/>
    </source>
</evidence>
<dbReference type="PANTHER" id="PTHR34387:SF1">
    <property type="entry name" value="PERIPLASMIC IMMUNOGENIC PROTEIN"/>
    <property type="match status" value="1"/>
</dbReference>
<accession>A0ABT8TI94</accession>
<keyword evidence="2" id="KW-1185">Reference proteome</keyword>
<dbReference type="RefSeq" id="WP_302713761.1">
    <property type="nucleotide sequence ID" value="NZ_JAULRT010000060.1"/>
</dbReference>
<dbReference type="Gene3D" id="3.30.70.2970">
    <property type="entry name" value="Protein of unknown function (DUF541), domain 2"/>
    <property type="match status" value="1"/>
</dbReference>
<sequence length="233" mass="24877">MQAQVYPSSQPPGISVTGEAEIQVMPDEVIITLGVESKSAQLQNAKSENDQRVNAVIAALKKTGVKESAIQTDFFSVNPEYRSADTTQPESYTVRKRMMVTLSDIDAFERVISGALSAGANVIQGIDFRTSALREHRDKARSLALKAAQEKASAMAVELGQTIGRPLQIIEQRGGYWSYYSGGWWGGHNYGGMSQNVMQSAGGSAEGAGTLAPGKIKISASVSATFELLQSGN</sequence>
<protein>
    <submittedName>
        <fullName evidence="1">SIMPL domain-containing protein</fullName>
    </submittedName>
</protein>
<dbReference type="InterPro" id="IPR007497">
    <property type="entry name" value="SIMPL/DUF541"/>
</dbReference>
<dbReference type="Proteomes" id="UP001168380">
    <property type="component" value="Unassembled WGS sequence"/>
</dbReference>
<name>A0ABT8TI94_9GAMM</name>
<dbReference type="PANTHER" id="PTHR34387">
    <property type="entry name" value="SLR1258 PROTEIN"/>
    <property type="match status" value="1"/>
</dbReference>
<dbReference type="Gene3D" id="3.30.110.170">
    <property type="entry name" value="Protein of unknown function (DUF541), domain 1"/>
    <property type="match status" value="1"/>
</dbReference>
<gene>
    <name evidence="1" type="ORF">QWI16_12865</name>
</gene>
<comment type="caution">
    <text evidence="1">The sequence shown here is derived from an EMBL/GenBank/DDBJ whole genome shotgun (WGS) entry which is preliminary data.</text>
</comment>
<reference evidence="1" key="1">
    <citation type="submission" date="2023-07" db="EMBL/GenBank/DDBJ databases">
        <title>Gilvimarinus algae sp. nov., isolated from the surface of Kelp.</title>
        <authorList>
            <person name="Sun Y.Y."/>
            <person name="Gong Y."/>
            <person name="Du Z.J."/>
        </authorList>
    </citation>
    <scope>NUCLEOTIDE SEQUENCE</scope>
    <source>
        <strain evidence="1">SDUM040014</strain>
    </source>
</reference>
<proteinExistence type="predicted"/>
<dbReference type="EMBL" id="JAULRT010000060">
    <property type="protein sequence ID" value="MDO3383063.1"/>
    <property type="molecule type" value="Genomic_DNA"/>
</dbReference>
<dbReference type="InterPro" id="IPR052022">
    <property type="entry name" value="26kDa_periplasmic_antigen"/>
</dbReference>
<dbReference type="Pfam" id="PF04402">
    <property type="entry name" value="SIMPL"/>
    <property type="match status" value="1"/>
</dbReference>
<evidence type="ECO:0000313" key="1">
    <source>
        <dbReference type="EMBL" id="MDO3383063.1"/>
    </source>
</evidence>